<dbReference type="Proteomes" id="UP000596004">
    <property type="component" value="Chromosome"/>
</dbReference>
<proteinExistence type="predicted"/>
<feature type="transmembrane region" description="Helical" evidence="1">
    <location>
        <begin position="189"/>
        <end position="213"/>
    </location>
</feature>
<accession>A0A7T9DJ43</accession>
<dbReference type="AlphaFoldDB" id="A0A7T9DJ43"/>
<name>A0A7T9DJ43_9ARCH</name>
<protein>
    <recommendedName>
        <fullName evidence="3">Yip1 domain-containing protein</fullName>
    </recommendedName>
</protein>
<reference evidence="2" key="1">
    <citation type="submission" date="2020-11" db="EMBL/GenBank/DDBJ databases">
        <title>Connecting structure to function with the recovery of over 1000 high-quality activated sludge metagenome-assembled genomes encoding full-length rRNA genes using long-read sequencing.</title>
        <authorList>
            <person name="Singleton C.M."/>
            <person name="Petriglieri F."/>
            <person name="Kristensen J.M."/>
            <person name="Kirkegaard R.H."/>
            <person name="Michaelsen T.Y."/>
            <person name="Andersen M.H."/>
            <person name="Karst S.M."/>
            <person name="Dueholm M.S."/>
            <person name="Nielsen P.H."/>
            <person name="Albertsen M."/>
        </authorList>
    </citation>
    <scope>NUCLEOTIDE SEQUENCE</scope>
    <source>
        <strain evidence="2">Fred_18-Q3-R57-64_BAT3C.431</strain>
    </source>
</reference>
<feature type="transmembrane region" description="Helical" evidence="1">
    <location>
        <begin position="27"/>
        <end position="46"/>
    </location>
</feature>
<gene>
    <name evidence="2" type="ORF">IPJ89_03985</name>
</gene>
<organism evidence="2">
    <name type="scientific">Candidatus Iainarchaeum sp</name>
    <dbReference type="NCBI Taxonomy" id="3101447"/>
    <lineage>
        <taxon>Archaea</taxon>
        <taxon>Candidatus Iainarchaeota</taxon>
        <taxon>Candidatus Iainarchaeia</taxon>
        <taxon>Candidatus Iainarchaeales</taxon>
        <taxon>Candidatus Iainarchaeaceae</taxon>
        <taxon>Candidatus Iainarchaeum</taxon>
    </lineage>
</organism>
<keyword evidence="1" id="KW-1133">Transmembrane helix</keyword>
<sequence length="215" mass="23599">MSYYSDLILRPKQAVMHAFEQPSAVRAFGLVILATLFATLMMLVLVGQLDVQVLLVNLLGDVVRLVSGGLLLFVLGVVFKRIQANSHTFVQALSMLASLSFYSFLMLVLIGFIFPFVLAPQLPASFQELQDGTIGPQEFEAAIGETLAGISDLAIFITLIFFLLFVVLVLYSVYALYLSVSIYLKTTVFWSIIVMLLYSFIVSSLTGFFAALVGA</sequence>
<dbReference type="EMBL" id="CP064981">
    <property type="protein sequence ID" value="QQR92289.1"/>
    <property type="molecule type" value="Genomic_DNA"/>
</dbReference>
<keyword evidence="1" id="KW-0472">Membrane</keyword>
<evidence type="ECO:0000313" key="2">
    <source>
        <dbReference type="EMBL" id="QQR92289.1"/>
    </source>
</evidence>
<feature type="transmembrane region" description="Helical" evidence="1">
    <location>
        <begin position="153"/>
        <end position="177"/>
    </location>
</feature>
<feature type="transmembrane region" description="Helical" evidence="1">
    <location>
        <begin position="58"/>
        <end position="79"/>
    </location>
</feature>
<evidence type="ECO:0000256" key="1">
    <source>
        <dbReference type="SAM" id="Phobius"/>
    </source>
</evidence>
<evidence type="ECO:0008006" key="3">
    <source>
        <dbReference type="Google" id="ProtNLM"/>
    </source>
</evidence>
<feature type="transmembrane region" description="Helical" evidence="1">
    <location>
        <begin position="99"/>
        <end position="119"/>
    </location>
</feature>
<keyword evidence="1" id="KW-0812">Transmembrane</keyword>